<feature type="signal peptide" evidence="1">
    <location>
        <begin position="1"/>
        <end position="20"/>
    </location>
</feature>
<name>A0A8T0HMP4_CERPU</name>
<evidence type="ECO:0000313" key="3">
    <source>
        <dbReference type="Proteomes" id="UP000822688"/>
    </source>
</evidence>
<evidence type="ECO:0000313" key="2">
    <source>
        <dbReference type="EMBL" id="KAG0572091.1"/>
    </source>
</evidence>
<sequence length="101" mass="11287">MACSVALAIAWCYLCVSVDALLSFVEVGLSSQSLRRFHNFDDGCTFLDHLCHLTQLPPFALQNPFASKMCRTPHHLLPILRSHVIPLLSPTLHTSRILCQT</sequence>
<evidence type="ECO:0008006" key="4">
    <source>
        <dbReference type="Google" id="ProtNLM"/>
    </source>
</evidence>
<dbReference type="AlphaFoldDB" id="A0A8T0HMP4"/>
<evidence type="ECO:0000256" key="1">
    <source>
        <dbReference type="SAM" id="SignalP"/>
    </source>
</evidence>
<keyword evidence="1" id="KW-0732">Signal</keyword>
<comment type="caution">
    <text evidence="2">The sequence shown here is derived from an EMBL/GenBank/DDBJ whole genome shotgun (WGS) entry which is preliminary data.</text>
</comment>
<accession>A0A8T0HMP4</accession>
<keyword evidence="3" id="KW-1185">Reference proteome</keyword>
<gene>
    <name evidence="2" type="ORF">KC19_VG067500</name>
</gene>
<feature type="chain" id="PRO_5035939377" description="Secreted protein" evidence="1">
    <location>
        <begin position="21"/>
        <end position="101"/>
    </location>
</feature>
<proteinExistence type="predicted"/>
<organism evidence="2 3">
    <name type="scientific">Ceratodon purpureus</name>
    <name type="common">Fire moss</name>
    <name type="synonym">Dicranum purpureum</name>
    <dbReference type="NCBI Taxonomy" id="3225"/>
    <lineage>
        <taxon>Eukaryota</taxon>
        <taxon>Viridiplantae</taxon>
        <taxon>Streptophyta</taxon>
        <taxon>Embryophyta</taxon>
        <taxon>Bryophyta</taxon>
        <taxon>Bryophytina</taxon>
        <taxon>Bryopsida</taxon>
        <taxon>Dicranidae</taxon>
        <taxon>Pseudoditrichales</taxon>
        <taxon>Ditrichaceae</taxon>
        <taxon>Ceratodon</taxon>
    </lineage>
</organism>
<protein>
    <recommendedName>
        <fullName evidence="4">Secreted protein</fullName>
    </recommendedName>
</protein>
<dbReference type="EMBL" id="CM026426">
    <property type="protein sequence ID" value="KAG0572091.1"/>
    <property type="molecule type" value="Genomic_DNA"/>
</dbReference>
<dbReference type="Proteomes" id="UP000822688">
    <property type="component" value="Chromosome V"/>
</dbReference>
<reference evidence="2" key="1">
    <citation type="submission" date="2020-06" db="EMBL/GenBank/DDBJ databases">
        <title>WGS assembly of Ceratodon purpureus strain R40.</title>
        <authorList>
            <person name="Carey S.B."/>
            <person name="Jenkins J."/>
            <person name="Shu S."/>
            <person name="Lovell J.T."/>
            <person name="Sreedasyam A."/>
            <person name="Maumus F."/>
            <person name="Tiley G.P."/>
            <person name="Fernandez-Pozo N."/>
            <person name="Barry K."/>
            <person name="Chen C."/>
            <person name="Wang M."/>
            <person name="Lipzen A."/>
            <person name="Daum C."/>
            <person name="Saski C.A."/>
            <person name="Payton A.C."/>
            <person name="Mcbreen J.C."/>
            <person name="Conrad R.E."/>
            <person name="Kollar L.M."/>
            <person name="Olsson S."/>
            <person name="Huttunen S."/>
            <person name="Landis J.B."/>
            <person name="Wickett N.J."/>
            <person name="Johnson M.G."/>
            <person name="Rensing S.A."/>
            <person name="Grimwood J."/>
            <person name="Schmutz J."/>
            <person name="Mcdaniel S.F."/>
        </authorList>
    </citation>
    <scope>NUCLEOTIDE SEQUENCE</scope>
    <source>
        <strain evidence="2">R40</strain>
    </source>
</reference>